<keyword evidence="1" id="KW-0732">Signal</keyword>
<dbReference type="AlphaFoldDB" id="A0A2X0PJL8"/>
<protein>
    <submittedName>
        <fullName evidence="2">BQ5605_C020g09145 protein</fullName>
    </submittedName>
</protein>
<proteinExistence type="predicted"/>
<sequence length="103" mass="11302">MNLTQLDLLANFLLCHCALLGAGQSGCGGCVVDTIGIQPLIRSPKFLDDKWIVVVEWERARTVIVEGLQGGGCRLQSGSHFKQLCLAKYVLVRLQCMAFETVH</sequence>
<feature type="chain" id="PRO_5015965255" evidence="1">
    <location>
        <begin position="24"/>
        <end position="103"/>
    </location>
</feature>
<dbReference type="Proteomes" id="UP000249464">
    <property type="component" value="Unassembled WGS sequence"/>
</dbReference>
<reference evidence="2 3" key="1">
    <citation type="submission" date="2016-11" db="EMBL/GenBank/DDBJ databases">
        <authorList>
            <person name="Jaros S."/>
            <person name="Januszkiewicz K."/>
            <person name="Wedrychowicz H."/>
        </authorList>
    </citation>
    <scope>NUCLEOTIDE SEQUENCE [LARGE SCALE GENOMIC DNA]</scope>
</reference>
<dbReference type="EMBL" id="FQNC01000082">
    <property type="protein sequence ID" value="SGZ17825.1"/>
    <property type="molecule type" value="Genomic_DNA"/>
</dbReference>
<gene>
    <name evidence="2" type="primary">BQ5605_C020g09145</name>
    <name evidence="2" type="ORF">BQ5605_C020G09145</name>
</gene>
<evidence type="ECO:0000256" key="1">
    <source>
        <dbReference type="SAM" id="SignalP"/>
    </source>
</evidence>
<organism evidence="2 3">
    <name type="scientific">Microbotryum silenes-dioicae</name>
    <dbReference type="NCBI Taxonomy" id="796604"/>
    <lineage>
        <taxon>Eukaryota</taxon>
        <taxon>Fungi</taxon>
        <taxon>Dikarya</taxon>
        <taxon>Basidiomycota</taxon>
        <taxon>Pucciniomycotina</taxon>
        <taxon>Microbotryomycetes</taxon>
        <taxon>Microbotryales</taxon>
        <taxon>Microbotryaceae</taxon>
        <taxon>Microbotryum</taxon>
    </lineage>
</organism>
<evidence type="ECO:0000313" key="2">
    <source>
        <dbReference type="EMBL" id="SGZ17825.1"/>
    </source>
</evidence>
<feature type="signal peptide" evidence="1">
    <location>
        <begin position="1"/>
        <end position="23"/>
    </location>
</feature>
<name>A0A2X0PJL8_9BASI</name>
<accession>A0A2X0PJL8</accession>
<evidence type="ECO:0000313" key="3">
    <source>
        <dbReference type="Proteomes" id="UP000249464"/>
    </source>
</evidence>
<keyword evidence="3" id="KW-1185">Reference proteome</keyword>